<dbReference type="AlphaFoldDB" id="A0AAU6Q8T0"/>
<dbReference type="RefSeq" id="WP_339098291.1">
    <property type="nucleotide sequence ID" value="NZ_CP149785.1"/>
</dbReference>
<dbReference type="EMBL" id="CP149785">
    <property type="protein sequence ID" value="WYF46776.1"/>
    <property type="molecule type" value="Genomic_DNA"/>
</dbReference>
<keyword evidence="1" id="KW-0614">Plasmid</keyword>
<evidence type="ECO:0000313" key="1">
    <source>
        <dbReference type="EMBL" id="WYF46776.1"/>
    </source>
</evidence>
<gene>
    <name evidence="1" type="ORF">WDJ50_18605</name>
</gene>
<reference evidence="1" key="1">
    <citation type="submission" date="2024-03" db="EMBL/GenBank/DDBJ databases">
        <title>Deinococcus weizhi sp. nov., isolated from human skin.</title>
        <authorList>
            <person name="Wei Z."/>
            <person name="Tian F."/>
            <person name="Yang C."/>
            <person name="Xin L.T."/>
            <person name="Wen Z.J."/>
            <person name="Lan K.C."/>
            <person name="Yu L."/>
            <person name="Zhe W."/>
            <person name="Dan F.D."/>
            <person name="Jun W."/>
            <person name="Rui Z."/>
            <person name="Yong X.J."/>
            <person name="Ting Y."/>
            <person name="Wei X."/>
            <person name="Xu Z.G."/>
            <person name="Xin Z."/>
            <person name="Dong F.G."/>
            <person name="Ni X.M."/>
            <person name="Zheng M.G."/>
            <person name="Chun Y."/>
            <person name="Qian W.X."/>
        </authorList>
    </citation>
    <scope>NUCLEOTIDE SEQUENCE</scope>
    <source>
        <strain evidence="1">VB142</strain>
        <plasmid evidence="1">p2</plasmid>
    </source>
</reference>
<accession>A0AAU6Q8T0</accession>
<sequence>MKLRLTLELLSQPELPHAPVVLTTPLPAFRNRRIWVHENHFRDSDIPALAQAFLHSPNVDVILMIGGVARKVIVAARRPELMPKGYSLLFEVID</sequence>
<protein>
    <submittedName>
        <fullName evidence="1">Uncharacterized protein</fullName>
    </submittedName>
</protein>
<geneLocation type="plasmid" evidence="1">
    <name>p2</name>
</geneLocation>
<proteinExistence type="predicted"/>
<organism evidence="1">
    <name type="scientific">Deinococcus sp. VB142</name>
    <dbReference type="NCBI Taxonomy" id="3112952"/>
    <lineage>
        <taxon>Bacteria</taxon>
        <taxon>Thermotogati</taxon>
        <taxon>Deinococcota</taxon>
        <taxon>Deinococci</taxon>
        <taxon>Deinococcales</taxon>
        <taxon>Deinococcaceae</taxon>
        <taxon>Deinococcus</taxon>
    </lineage>
</organism>
<name>A0AAU6Q8T0_9DEIO</name>